<gene>
    <name evidence="1" type="ORF">AZE58_09075</name>
</gene>
<dbReference type="GO" id="GO:0004386">
    <property type="term" value="F:helicase activity"/>
    <property type="evidence" value="ECO:0007669"/>
    <property type="project" value="UniProtKB-KW"/>
</dbReference>
<dbReference type="AlphaFoldDB" id="A0A5T1MTB5"/>
<keyword evidence="1" id="KW-0378">Hydrolase</keyword>
<keyword evidence="1" id="KW-0067">ATP-binding</keyword>
<proteinExistence type="predicted"/>
<feature type="non-terminal residue" evidence="1">
    <location>
        <position position="132"/>
    </location>
</feature>
<sequence length="132" mass="15872">MRKDGLENNILIQILDIDRNINKNIVRNKEDRGFLSQNILNELRNLLEHIALCIYNTDTNQQLDSIYENLQSSLKYIGDKRKYKDIKNFHNLLQISVSHYTPNEEVAERLMLKYLFYLFQTRNFCKEFLDIQ</sequence>
<keyword evidence="1" id="KW-0347">Helicase</keyword>
<accession>A0A5T1MTB5</accession>
<evidence type="ECO:0000313" key="1">
    <source>
        <dbReference type="EMBL" id="EAL2608350.1"/>
    </source>
</evidence>
<protein>
    <submittedName>
        <fullName evidence="1">Helicase</fullName>
    </submittedName>
</protein>
<comment type="caution">
    <text evidence="1">The sequence shown here is derived from an EMBL/GenBank/DDBJ whole genome shotgun (WGS) entry which is preliminary data.</text>
</comment>
<name>A0A5T1MTB5_CAMCO</name>
<dbReference type="EMBL" id="AACMTA010000026">
    <property type="protein sequence ID" value="EAL2608350.1"/>
    <property type="molecule type" value="Genomic_DNA"/>
</dbReference>
<keyword evidence="1" id="KW-0547">Nucleotide-binding</keyword>
<organism evidence="1">
    <name type="scientific">Campylobacter coli</name>
    <dbReference type="NCBI Taxonomy" id="195"/>
    <lineage>
        <taxon>Bacteria</taxon>
        <taxon>Pseudomonadati</taxon>
        <taxon>Campylobacterota</taxon>
        <taxon>Epsilonproteobacteria</taxon>
        <taxon>Campylobacterales</taxon>
        <taxon>Campylobacteraceae</taxon>
        <taxon>Campylobacter</taxon>
    </lineage>
</organism>
<reference evidence="1" key="1">
    <citation type="submission" date="2018-05" db="EMBL/GenBank/DDBJ databases">
        <authorList>
            <consortium name="NARMS: The National Antimicrobial Resistance Monitoring System"/>
        </authorList>
    </citation>
    <scope>NUCLEOTIDE SEQUENCE</scope>
    <source>
        <strain evidence="1">FSIS1605714</strain>
    </source>
</reference>